<dbReference type="Proteomes" id="UP000217199">
    <property type="component" value="Unassembled WGS sequence"/>
</dbReference>
<name>A0A286UM81_9AGAM</name>
<reference evidence="1 2" key="1">
    <citation type="journal article" date="2017" name="Mol. Ecol.">
        <title>Comparative and population genomic landscape of Phellinus noxius: A hypervariable fungus causing root rot in trees.</title>
        <authorList>
            <person name="Chung C.L."/>
            <person name="Lee T.J."/>
            <person name="Akiba M."/>
            <person name="Lee H.H."/>
            <person name="Kuo T.H."/>
            <person name="Liu D."/>
            <person name="Ke H.M."/>
            <person name="Yokoi T."/>
            <person name="Roa M.B."/>
            <person name="Lu M.J."/>
            <person name="Chang Y.Y."/>
            <person name="Ann P.J."/>
            <person name="Tsai J.N."/>
            <person name="Chen C.Y."/>
            <person name="Tzean S.S."/>
            <person name="Ota Y."/>
            <person name="Hattori T."/>
            <person name="Sahashi N."/>
            <person name="Liou R.F."/>
            <person name="Kikuchi T."/>
            <person name="Tsai I.J."/>
        </authorList>
    </citation>
    <scope>NUCLEOTIDE SEQUENCE [LARGE SCALE GENOMIC DNA]</scope>
    <source>
        <strain evidence="1 2">FFPRI411160</strain>
    </source>
</reference>
<keyword evidence="2" id="KW-1185">Reference proteome</keyword>
<organism evidence="1 2">
    <name type="scientific">Pyrrhoderma noxium</name>
    <dbReference type="NCBI Taxonomy" id="2282107"/>
    <lineage>
        <taxon>Eukaryota</taxon>
        <taxon>Fungi</taxon>
        <taxon>Dikarya</taxon>
        <taxon>Basidiomycota</taxon>
        <taxon>Agaricomycotina</taxon>
        <taxon>Agaricomycetes</taxon>
        <taxon>Hymenochaetales</taxon>
        <taxon>Hymenochaetaceae</taxon>
        <taxon>Pyrrhoderma</taxon>
    </lineage>
</organism>
<protein>
    <submittedName>
        <fullName evidence="1">Uncharacterized protein</fullName>
    </submittedName>
</protein>
<gene>
    <name evidence="1" type="ORF">PNOK_0334800</name>
</gene>
<comment type="caution">
    <text evidence="1">The sequence shown here is derived from an EMBL/GenBank/DDBJ whole genome shotgun (WGS) entry which is preliminary data.</text>
</comment>
<accession>A0A286UM81</accession>
<evidence type="ECO:0000313" key="1">
    <source>
        <dbReference type="EMBL" id="PAV20721.1"/>
    </source>
</evidence>
<sequence length="73" mass="7921">MGDSPSPSVLVQVHNLSCGEYLDYTRLTACPSVELNSTVFKTLKPRPSCLGPVDGILPLEPWSVGTSEESEWV</sequence>
<dbReference type="EMBL" id="NBII01000003">
    <property type="protein sequence ID" value="PAV20721.1"/>
    <property type="molecule type" value="Genomic_DNA"/>
</dbReference>
<dbReference type="AlphaFoldDB" id="A0A286UM81"/>
<dbReference type="InParanoid" id="A0A286UM81"/>
<proteinExistence type="predicted"/>
<evidence type="ECO:0000313" key="2">
    <source>
        <dbReference type="Proteomes" id="UP000217199"/>
    </source>
</evidence>